<dbReference type="CDD" id="cd08768">
    <property type="entry name" value="Cdc6_C"/>
    <property type="match status" value="1"/>
</dbReference>
<dbReference type="NCBIfam" id="TIGR02928">
    <property type="entry name" value="orc1/cdc6 family replication initiation protein"/>
    <property type="match status" value="1"/>
</dbReference>
<comment type="similarity">
    <text evidence="1 5">Belongs to the CDC6/cdc18 family.</text>
</comment>
<dbReference type="Pfam" id="PF09079">
    <property type="entry name" value="WHD_Cdc6"/>
    <property type="match status" value="1"/>
</dbReference>
<dbReference type="FunFam" id="1.10.8.60:FF:000073">
    <property type="entry name" value="ORC1-type DNA replication protein"/>
    <property type="match status" value="1"/>
</dbReference>
<evidence type="ECO:0000256" key="1">
    <source>
        <dbReference type="ARBA" id="ARBA00006184"/>
    </source>
</evidence>
<proteinExistence type="inferred from homology"/>
<dbReference type="InterPro" id="IPR049945">
    <property type="entry name" value="AAA_22"/>
</dbReference>
<evidence type="ECO:0000256" key="4">
    <source>
        <dbReference type="ARBA" id="ARBA00022840"/>
    </source>
</evidence>
<dbReference type="EMBL" id="CP019156">
    <property type="protein sequence ID" value="AUG49444.1"/>
    <property type="molecule type" value="Genomic_DNA"/>
</dbReference>
<dbReference type="InterPro" id="IPR027417">
    <property type="entry name" value="P-loop_NTPase"/>
</dbReference>
<keyword evidence="8" id="KW-0131">Cell cycle</keyword>
<gene>
    <name evidence="8" type="ORF">BVU17_17850</name>
</gene>
<dbReference type="GO" id="GO:0006260">
    <property type="term" value="P:DNA replication"/>
    <property type="evidence" value="ECO:0007669"/>
    <property type="project" value="UniProtKB-UniRule"/>
</dbReference>
<dbReference type="InterPro" id="IPR015163">
    <property type="entry name" value="Cdc6_C"/>
</dbReference>
<keyword evidence="9" id="KW-1185">Reference proteome</keyword>
<comment type="caution">
    <text evidence="5">Lacks conserved residue(s) required for the propagation of feature annotation.</text>
</comment>
<dbReference type="OrthoDB" id="195574at2157"/>
<dbReference type="GO" id="GO:0016887">
    <property type="term" value="F:ATP hydrolysis activity"/>
    <property type="evidence" value="ECO:0007669"/>
    <property type="project" value="InterPro"/>
</dbReference>
<dbReference type="InterPro" id="IPR050311">
    <property type="entry name" value="ORC1/CDC6"/>
</dbReference>
<keyword evidence="8" id="KW-0614">Plasmid</keyword>
<feature type="binding site" evidence="5">
    <location>
        <position position="207"/>
    </location>
    <ligand>
        <name>ATP</name>
        <dbReference type="ChEBI" id="CHEBI:30616"/>
    </ligand>
</feature>
<reference evidence="8 9" key="1">
    <citation type="submission" date="2017-01" db="EMBL/GenBank/DDBJ databases">
        <title>A Red Light-Sensitive Sensory Rhodopsin I From Haloarcula taiwanensis, A New Haloarchaeon Isolated From Taiwan.</title>
        <authorList>
            <person name="Yang C.-S."/>
            <person name="Han Y.-A."/>
            <person name="Chen P.-C."/>
            <person name="Ng W.V."/>
            <person name="Chen T.-W."/>
        </authorList>
    </citation>
    <scope>NUCLEOTIDE SEQUENCE [LARGE SCALE GENOMIC DNA]</scope>
    <source>
        <strain evidence="8 9">Taiwanensis</strain>
        <plasmid evidence="8 9">pNYT1</plasmid>
    </source>
</reference>
<keyword evidence="8" id="KW-0132">Cell division</keyword>
<dbReference type="AlphaFoldDB" id="A0A2H5A3Z7"/>
<geneLocation type="plasmid" evidence="8 9">
    <name>pNYT1</name>
</geneLocation>
<dbReference type="HAMAP" id="MF_01407">
    <property type="entry name" value="ORC1_type_DNA_replic_protein"/>
    <property type="match status" value="1"/>
</dbReference>
<evidence type="ECO:0000313" key="8">
    <source>
        <dbReference type="EMBL" id="AUG49444.1"/>
    </source>
</evidence>
<sequence length="409" mass="45270">MSRTFERGSPIFEDERPLTDDWDPEELPERDEELGQIHNALAPAIRNTGVGPHNMFLFGKTGQGKTAGVEYKLEDLVAAADDAGLNITTSQYNCAGDSSSYHVLINLVERLTGENLNGHPMSKITDAFFDAVTDIGGTVIIVLDEIDNIGTSDEILYSIPRAKSNGNIPDDMHLSVIGISNNFKFRDNLSPKVKDTLFDEEIHFAPYDANQLRSILERRADQAFKEGVLEGDVIPLCAAHAAQDKGSARQALRYLYKAGELASNTGSDVVTEEHVRTAQERIDRKNIEKGIREMTMQDQLSLTAVVALEVESQNPAKTTELYARYKDIATEIKADIRTQRSVRDHLLELDLMGVVNATKKQTGNRGGPHYVFELGSDLGMTLDILSEDSRLGDAIDLITTNRSIEEYLD</sequence>
<evidence type="ECO:0000313" key="9">
    <source>
        <dbReference type="Proteomes" id="UP000242917"/>
    </source>
</evidence>
<evidence type="ECO:0000256" key="6">
    <source>
        <dbReference type="SAM" id="MobiDB-lite"/>
    </source>
</evidence>
<dbReference type="Gene3D" id="3.40.50.300">
    <property type="entry name" value="P-loop containing nucleotide triphosphate hydrolases"/>
    <property type="match status" value="1"/>
</dbReference>
<evidence type="ECO:0000259" key="7">
    <source>
        <dbReference type="SMART" id="SM01074"/>
    </source>
</evidence>
<dbReference type="Pfam" id="PF13401">
    <property type="entry name" value="AAA_22"/>
    <property type="match status" value="1"/>
</dbReference>
<dbReference type="Pfam" id="PF22703">
    <property type="entry name" value="Cdc6_lid"/>
    <property type="match status" value="1"/>
</dbReference>
<feature type="compositionally biased region" description="Acidic residues" evidence="6">
    <location>
        <begin position="20"/>
        <end position="30"/>
    </location>
</feature>
<organism evidence="8 9">
    <name type="scientific">Haloarcula taiwanensis</name>
    <dbReference type="NCBI Taxonomy" id="1932004"/>
    <lineage>
        <taxon>Archaea</taxon>
        <taxon>Methanobacteriati</taxon>
        <taxon>Methanobacteriota</taxon>
        <taxon>Stenosarchaea group</taxon>
        <taxon>Halobacteria</taxon>
        <taxon>Halobacteriales</taxon>
        <taxon>Haloarculaceae</taxon>
        <taxon>Haloarcula</taxon>
    </lineage>
</organism>
<protein>
    <recommendedName>
        <fullName evidence="5">ORC1-type DNA replication protein</fullName>
    </recommendedName>
</protein>
<dbReference type="GO" id="GO:0051301">
    <property type="term" value="P:cell division"/>
    <property type="evidence" value="ECO:0007669"/>
    <property type="project" value="UniProtKB-KW"/>
</dbReference>
<name>A0A2H5A3Z7_9EURY</name>
<dbReference type="SUPFAM" id="SSF52540">
    <property type="entry name" value="P-loop containing nucleoside triphosphate hydrolases"/>
    <property type="match status" value="1"/>
</dbReference>
<dbReference type="InterPro" id="IPR036388">
    <property type="entry name" value="WH-like_DNA-bd_sf"/>
</dbReference>
<keyword evidence="4 5" id="KW-0067">ATP-binding</keyword>
<feature type="binding site" evidence="5">
    <location>
        <position position="219"/>
    </location>
    <ligand>
        <name>ATP</name>
        <dbReference type="ChEBI" id="CHEBI:30616"/>
    </ligand>
</feature>
<dbReference type="KEGG" id="hta:BVU17_17850"/>
<dbReference type="Proteomes" id="UP000242917">
    <property type="component" value="Plasmid pNYT1"/>
</dbReference>
<dbReference type="SMART" id="SM01074">
    <property type="entry name" value="Cdc6_C"/>
    <property type="match status" value="1"/>
</dbReference>
<dbReference type="Gene3D" id="1.10.10.10">
    <property type="entry name" value="Winged helix-like DNA-binding domain superfamily/Winged helix DNA-binding domain"/>
    <property type="match status" value="1"/>
</dbReference>
<keyword evidence="3 5" id="KW-0547">Nucleotide-binding</keyword>
<evidence type="ECO:0000256" key="2">
    <source>
        <dbReference type="ARBA" id="ARBA00022705"/>
    </source>
</evidence>
<dbReference type="GO" id="GO:0005524">
    <property type="term" value="F:ATP binding"/>
    <property type="evidence" value="ECO:0007669"/>
    <property type="project" value="UniProtKB-UniRule"/>
</dbReference>
<feature type="domain" description="Cdc6 C-terminal" evidence="7">
    <location>
        <begin position="302"/>
        <end position="385"/>
    </location>
</feature>
<dbReference type="InterPro" id="IPR036390">
    <property type="entry name" value="WH_DNA-bd_sf"/>
</dbReference>
<accession>A0A2H5A3Z7</accession>
<feature type="region of interest" description="Disordered" evidence="6">
    <location>
        <begin position="1"/>
        <end position="30"/>
    </location>
</feature>
<keyword evidence="2 5" id="KW-0235">DNA replication</keyword>
<dbReference type="PANTHER" id="PTHR10763">
    <property type="entry name" value="CELL DIVISION CONTROL PROTEIN 6-RELATED"/>
    <property type="match status" value="1"/>
</dbReference>
<comment type="function">
    <text evidence="5">Involved in regulation of DNA replication.</text>
</comment>
<dbReference type="InterPro" id="IPR014277">
    <property type="entry name" value="Orc1/Cdc6_arc"/>
</dbReference>
<evidence type="ECO:0000256" key="5">
    <source>
        <dbReference type="HAMAP-Rule" id="MF_01407"/>
    </source>
</evidence>
<evidence type="ECO:0000256" key="3">
    <source>
        <dbReference type="ARBA" id="ARBA00022741"/>
    </source>
</evidence>
<dbReference type="Gene3D" id="1.10.8.60">
    <property type="match status" value="1"/>
</dbReference>
<dbReference type="PANTHER" id="PTHR10763:SF22">
    <property type="entry name" value="ORC1-TYPE DNA REPLICATION PROTEIN"/>
    <property type="match status" value="1"/>
</dbReference>
<dbReference type="SUPFAM" id="SSF46785">
    <property type="entry name" value="Winged helix' DNA-binding domain"/>
    <property type="match status" value="1"/>
</dbReference>
<dbReference type="InterPro" id="IPR055237">
    <property type="entry name" value="Cdc6_lid"/>
</dbReference>